<feature type="compositionally biased region" description="Basic and acidic residues" evidence="12">
    <location>
        <begin position="67"/>
        <end position="76"/>
    </location>
</feature>
<evidence type="ECO:0000256" key="4">
    <source>
        <dbReference type="ARBA" id="ARBA00022737"/>
    </source>
</evidence>
<dbReference type="GO" id="GO:1904983">
    <property type="term" value="P:glycine import into mitochondrion"/>
    <property type="evidence" value="ECO:0007669"/>
    <property type="project" value="UniProtKB-UniRule"/>
</dbReference>
<feature type="compositionally biased region" description="Polar residues" evidence="12">
    <location>
        <begin position="226"/>
        <end position="251"/>
    </location>
</feature>
<proteinExistence type="inferred from homology"/>
<dbReference type="GO" id="GO:0015187">
    <property type="term" value="F:glycine transmembrane transporter activity"/>
    <property type="evidence" value="ECO:0007669"/>
    <property type="project" value="UniProtKB-UniRule"/>
</dbReference>
<evidence type="ECO:0000256" key="8">
    <source>
        <dbReference type="ARBA" id="ARBA00023136"/>
    </source>
</evidence>
<dbReference type="FunFam" id="1.50.40.10:FF:000103">
    <property type="entry name" value="Mitochondrial glycine transporter"/>
    <property type="match status" value="1"/>
</dbReference>
<evidence type="ECO:0000256" key="12">
    <source>
        <dbReference type="SAM" id="MobiDB-lite"/>
    </source>
</evidence>
<dbReference type="OrthoDB" id="1924968at2759"/>
<evidence type="ECO:0000313" key="13">
    <source>
        <dbReference type="EMBL" id="TKA66924.1"/>
    </source>
</evidence>
<evidence type="ECO:0000256" key="6">
    <source>
        <dbReference type="ARBA" id="ARBA00022989"/>
    </source>
</evidence>
<accession>A0A4U0WTN9</accession>
<organism evidence="13 14">
    <name type="scientific">Cryomyces minteri</name>
    <dbReference type="NCBI Taxonomy" id="331657"/>
    <lineage>
        <taxon>Eukaryota</taxon>
        <taxon>Fungi</taxon>
        <taxon>Dikarya</taxon>
        <taxon>Ascomycota</taxon>
        <taxon>Pezizomycotina</taxon>
        <taxon>Dothideomycetes</taxon>
        <taxon>Dothideomycetes incertae sedis</taxon>
        <taxon>Cryomyces</taxon>
    </lineage>
</organism>
<evidence type="ECO:0000313" key="14">
    <source>
        <dbReference type="Proteomes" id="UP000308768"/>
    </source>
</evidence>
<dbReference type="HAMAP" id="MF_03064">
    <property type="entry name" value="SLC25A38"/>
    <property type="match status" value="1"/>
</dbReference>
<dbReference type="Pfam" id="PF00153">
    <property type="entry name" value="Mito_carr"/>
    <property type="match status" value="3"/>
</dbReference>
<keyword evidence="6 10" id="KW-1133">Transmembrane helix</keyword>
<evidence type="ECO:0000256" key="10">
    <source>
        <dbReference type="HAMAP-Rule" id="MF_03064"/>
    </source>
</evidence>
<dbReference type="Proteomes" id="UP000308768">
    <property type="component" value="Unassembled WGS sequence"/>
</dbReference>
<dbReference type="InterPro" id="IPR023395">
    <property type="entry name" value="MCP_dom_sf"/>
</dbReference>
<keyword evidence="8 10" id="KW-0472">Membrane</keyword>
<sequence length="716" mass="78451">MMTLCDRLLEKIAGKGASDKLQVRLVEKELEAVNHPSNPNWQRFVRASRITPVASQTPRTTTVGKTKGKDVRDVQRQQRHGPYNKAFNTSEPHRSELHRTKQVTTLAGFNYGQALQDEVKTLQQHVTAPLVTDFGNGEPHRIPLFQIPQAQDREPSRPPLSPNLDDKNNLRVCALWELPKMTGFGRVRRAVTATDEWIEERMVKETARLWNKPGLEMLGPHPLSRRGSNISVPSGRTTSTANRKTSASESVVQQGFTLSAASTTSAVLVEKPNQKWSRRSTIVEPVATVASHIESLEVPQLEPEAKPSKHPNTMRKDSAVTLGAMRRRPCGLRKTRFVPQIQMRKTVAASQAQAQKKHRSFSTSKRVFIVETAEEAESAIASDSEYEEDDDGEDEDQRSGEWTDTLHTAFHFIAGLGSGVVSAALLQPADLLKTRVQQSGSTTLIQTIREISNGPHPVRQFWRGTAPSVIRTGMGSALYFSGLNALRQSVARSNLLLAGSGGSTDRSYGSSSLPKLSNLANLTTGAIARASAGFIMTPITVIKVRYESSFYAYRTVLGAGRDILAKEGLRGFFAGFGATAVRDAPYAGLYVLFYEQSKRRLSTATPGTQQPARSMSISASAGINFLSGVVAAGLATAITNPFDAIKTRLQLMPARYGNMVQAATIMLREDGVRSLFDGLALRIGRKALSSALAWTVYEELIRRAEKNWADSAETAL</sequence>
<gene>
    <name evidence="13" type="ORF">B0A49_08476</name>
</gene>
<comment type="caution">
    <text evidence="13">The sequence shown here is derived from an EMBL/GenBank/DDBJ whole genome shotgun (WGS) entry which is preliminary data.</text>
</comment>
<feature type="region of interest" description="Disordered" evidence="12">
    <location>
        <begin position="55"/>
        <end position="76"/>
    </location>
</feature>
<keyword evidence="2 10" id="KW-0813">Transport</keyword>
<feature type="repeat" description="Solcar" evidence="11">
    <location>
        <begin position="406"/>
        <end position="489"/>
    </location>
</feature>
<evidence type="ECO:0000256" key="1">
    <source>
        <dbReference type="ARBA" id="ARBA00004141"/>
    </source>
</evidence>
<name>A0A4U0WTN9_9PEZI</name>
<dbReference type="InterPro" id="IPR018108">
    <property type="entry name" value="MCP_transmembrane"/>
</dbReference>
<keyword evidence="3 10" id="KW-0812">Transmembrane</keyword>
<keyword evidence="5 10" id="KW-0999">Mitochondrion inner membrane</keyword>
<comment type="subcellular location">
    <subcellularLocation>
        <location evidence="1">Membrane</location>
        <topology evidence="1">Multi-pass membrane protein</topology>
    </subcellularLocation>
    <subcellularLocation>
        <location evidence="10">Mitochondrion inner membrane</location>
        <topology evidence="10">Multi-pass membrane protein</topology>
    </subcellularLocation>
</comment>
<keyword evidence="4 10" id="KW-0677">Repeat</keyword>
<dbReference type="AlphaFoldDB" id="A0A4U0WTN9"/>
<comment type="function">
    <text evidence="10">Mitochondrial glycine transporter that imports glycine into the mitochondrial matrix. Plays an important role in providing glycine for the first enzymatic step in heme biosynthesis, the condensation of glycine with succinyl-CoA to produce 5-aminolevulinate (ALA) in the miochondrial matrix.</text>
</comment>
<dbReference type="STRING" id="331657.A0A4U0WTN9"/>
<keyword evidence="14" id="KW-1185">Reference proteome</keyword>
<dbReference type="InterPro" id="IPR030847">
    <property type="entry name" value="Hem25/SLC25A38"/>
</dbReference>
<reference evidence="13 14" key="1">
    <citation type="submission" date="2017-03" db="EMBL/GenBank/DDBJ databases">
        <title>Genomes of endolithic fungi from Antarctica.</title>
        <authorList>
            <person name="Coleine C."/>
            <person name="Masonjones S."/>
            <person name="Stajich J.E."/>
        </authorList>
    </citation>
    <scope>NUCLEOTIDE SEQUENCE [LARGE SCALE GENOMIC DNA]</scope>
    <source>
        <strain evidence="13 14">CCFEE 5187</strain>
    </source>
</reference>
<dbReference type="PANTHER" id="PTHR46181:SF3">
    <property type="entry name" value="MITOCHONDRIAL GLYCINE TRANSPORTER"/>
    <property type="match status" value="1"/>
</dbReference>
<feature type="region of interest" description="Disordered" evidence="12">
    <location>
        <begin position="376"/>
        <end position="399"/>
    </location>
</feature>
<dbReference type="Gene3D" id="1.50.40.10">
    <property type="entry name" value="Mitochondrial carrier domain"/>
    <property type="match status" value="2"/>
</dbReference>
<evidence type="ECO:0000256" key="5">
    <source>
        <dbReference type="ARBA" id="ARBA00022792"/>
    </source>
</evidence>
<feature type="region of interest" description="Disordered" evidence="12">
    <location>
        <begin position="218"/>
        <end position="251"/>
    </location>
</feature>
<dbReference type="SUPFAM" id="SSF103506">
    <property type="entry name" value="Mitochondrial carrier"/>
    <property type="match status" value="1"/>
</dbReference>
<dbReference type="EMBL" id="NAJN01000970">
    <property type="protein sequence ID" value="TKA66924.1"/>
    <property type="molecule type" value="Genomic_DNA"/>
</dbReference>
<keyword evidence="7 10" id="KW-0496">Mitochondrion</keyword>
<dbReference type="PANTHER" id="PTHR46181">
    <property type="entry name" value="MITOCHONDRIAL GLYCINE TRANSPORTER"/>
    <property type="match status" value="1"/>
</dbReference>
<evidence type="ECO:0000256" key="11">
    <source>
        <dbReference type="PROSITE-ProRule" id="PRU00282"/>
    </source>
</evidence>
<dbReference type="GO" id="GO:0005743">
    <property type="term" value="C:mitochondrial inner membrane"/>
    <property type="evidence" value="ECO:0007669"/>
    <property type="project" value="UniProtKB-SubCell"/>
</dbReference>
<feature type="repeat" description="Solcar" evidence="11">
    <location>
        <begin position="619"/>
        <end position="703"/>
    </location>
</feature>
<evidence type="ECO:0000256" key="7">
    <source>
        <dbReference type="ARBA" id="ARBA00023128"/>
    </source>
</evidence>
<feature type="compositionally biased region" description="Acidic residues" evidence="12">
    <location>
        <begin position="384"/>
        <end position="396"/>
    </location>
</feature>
<evidence type="ECO:0000256" key="9">
    <source>
        <dbReference type="ARBA" id="ARBA00034060"/>
    </source>
</evidence>
<evidence type="ECO:0000256" key="3">
    <source>
        <dbReference type="ARBA" id="ARBA00022692"/>
    </source>
</evidence>
<dbReference type="PROSITE" id="PS50920">
    <property type="entry name" value="SOLCAR"/>
    <property type="match status" value="3"/>
</dbReference>
<feature type="repeat" description="Solcar" evidence="11">
    <location>
        <begin position="516"/>
        <end position="600"/>
    </location>
</feature>
<evidence type="ECO:0000256" key="2">
    <source>
        <dbReference type="ARBA" id="ARBA00022448"/>
    </source>
</evidence>
<comment type="catalytic activity">
    <reaction evidence="9 10">
        <text>glycine(in) = glycine(out)</text>
        <dbReference type="Rhea" id="RHEA:70715"/>
        <dbReference type="ChEBI" id="CHEBI:57305"/>
    </reaction>
</comment>
<comment type="similarity">
    <text evidence="10">Belongs to the mitochondrial carrier (TC 2.A.29) family. SLC25A38 subfamily.</text>
</comment>
<protein>
    <recommendedName>
        <fullName evidence="10">Mitochondrial glycine transporter</fullName>
    </recommendedName>
    <alternativeName>
        <fullName evidence="10">Solute carrier family 25 member 38 homolog</fullName>
    </alternativeName>
</protein>